<evidence type="ECO:0000256" key="6">
    <source>
        <dbReference type="ARBA" id="ARBA00022840"/>
    </source>
</evidence>
<dbReference type="InterPro" id="IPR027417">
    <property type="entry name" value="P-loop_NTPase"/>
</dbReference>
<evidence type="ECO:0000256" key="5">
    <source>
        <dbReference type="ARBA" id="ARBA00022741"/>
    </source>
</evidence>
<keyword evidence="8" id="KW-0406">Ion transport</keyword>
<evidence type="ECO:0000256" key="3">
    <source>
        <dbReference type="ARBA" id="ARBA00022475"/>
    </source>
</evidence>
<name>A0A9E8SJS0_9BACT</name>
<organism evidence="11 12">
    <name type="scientific">Dyadobacter pollutisoli</name>
    <dbReference type="NCBI Taxonomy" id="2910158"/>
    <lineage>
        <taxon>Bacteria</taxon>
        <taxon>Pseudomonadati</taxon>
        <taxon>Bacteroidota</taxon>
        <taxon>Cytophagia</taxon>
        <taxon>Cytophagales</taxon>
        <taxon>Spirosomataceae</taxon>
        <taxon>Dyadobacter</taxon>
    </lineage>
</organism>
<dbReference type="SUPFAM" id="SSF52540">
    <property type="entry name" value="P-loop containing nucleoside triphosphate hydrolases"/>
    <property type="match status" value="1"/>
</dbReference>
<evidence type="ECO:0000256" key="4">
    <source>
        <dbReference type="ARBA" id="ARBA00022496"/>
    </source>
</evidence>
<dbReference type="KEGG" id="dpf:ON006_22455"/>
<dbReference type="PANTHER" id="PTHR42771:SF2">
    <property type="entry name" value="IRON(3+)-HYDROXAMATE IMPORT ATP-BINDING PROTEIN FHUC"/>
    <property type="match status" value="1"/>
</dbReference>
<dbReference type="EMBL" id="CP112998">
    <property type="protein sequence ID" value="WAC10499.1"/>
    <property type="molecule type" value="Genomic_DNA"/>
</dbReference>
<dbReference type="GO" id="GO:0005886">
    <property type="term" value="C:plasma membrane"/>
    <property type="evidence" value="ECO:0007669"/>
    <property type="project" value="UniProtKB-SubCell"/>
</dbReference>
<dbReference type="Gene3D" id="3.40.50.300">
    <property type="entry name" value="P-loop containing nucleotide triphosphate hydrolases"/>
    <property type="match status" value="1"/>
</dbReference>
<keyword evidence="7" id="KW-0408">Iron</keyword>
<keyword evidence="12" id="KW-1185">Reference proteome</keyword>
<dbReference type="Pfam" id="PF00005">
    <property type="entry name" value="ABC_tran"/>
    <property type="match status" value="1"/>
</dbReference>
<accession>A0A9E8SJS0</accession>
<dbReference type="InterPro" id="IPR003593">
    <property type="entry name" value="AAA+_ATPase"/>
</dbReference>
<evidence type="ECO:0000313" key="12">
    <source>
        <dbReference type="Proteomes" id="UP001164653"/>
    </source>
</evidence>
<dbReference type="GO" id="GO:0006826">
    <property type="term" value="P:iron ion transport"/>
    <property type="evidence" value="ECO:0007669"/>
    <property type="project" value="UniProtKB-KW"/>
</dbReference>
<reference evidence="11" key="1">
    <citation type="submission" date="2022-11" db="EMBL/GenBank/DDBJ databases">
        <title>Dyadobacter pollutisoli sp. nov., isolated from plastic dumped soil.</title>
        <authorList>
            <person name="Kim J.M."/>
            <person name="Kim K.R."/>
            <person name="Lee J.K."/>
            <person name="Hao L."/>
            <person name="Jeon C.O."/>
        </authorList>
    </citation>
    <scope>NUCLEOTIDE SEQUENCE</scope>
    <source>
        <strain evidence="11">U1</strain>
    </source>
</reference>
<evidence type="ECO:0000256" key="2">
    <source>
        <dbReference type="ARBA" id="ARBA00022448"/>
    </source>
</evidence>
<dbReference type="InterPro" id="IPR003439">
    <property type="entry name" value="ABC_transporter-like_ATP-bd"/>
</dbReference>
<dbReference type="PANTHER" id="PTHR42771">
    <property type="entry name" value="IRON(3+)-HYDROXAMATE IMPORT ATP-BINDING PROTEIN FHUC"/>
    <property type="match status" value="1"/>
</dbReference>
<evidence type="ECO:0000256" key="8">
    <source>
        <dbReference type="ARBA" id="ARBA00023065"/>
    </source>
</evidence>
<gene>
    <name evidence="11" type="ORF">ON006_22455</name>
</gene>
<keyword evidence="9" id="KW-0472">Membrane</keyword>
<evidence type="ECO:0000259" key="10">
    <source>
        <dbReference type="PROSITE" id="PS50893"/>
    </source>
</evidence>
<dbReference type="PROSITE" id="PS50893">
    <property type="entry name" value="ABC_TRANSPORTER_2"/>
    <property type="match status" value="1"/>
</dbReference>
<keyword evidence="5" id="KW-0547">Nucleotide-binding</keyword>
<dbReference type="CDD" id="cd03214">
    <property type="entry name" value="ABC_Iron-Siderophores_B12_Hemin"/>
    <property type="match status" value="1"/>
</dbReference>
<protein>
    <submittedName>
        <fullName evidence="11">ABC transporter ATP-binding protein</fullName>
    </submittedName>
</protein>
<proteinExistence type="predicted"/>
<dbReference type="GO" id="GO:0016887">
    <property type="term" value="F:ATP hydrolysis activity"/>
    <property type="evidence" value="ECO:0007669"/>
    <property type="project" value="InterPro"/>
</dbReference>
<keyword evidence="2" id="KW-0813">Transport</keyword>
<dbReference type="AlphaFoldDB" id="A0A9E8SJS0"/>
<dbReference type="GO" id="GO:0005524">
    <property type="term" value="F:ATP binding"/>
    <property type="evidence" value="ECO:0007669"/>
    <property type="project" value="UniProtKB-KW"/>
</dbReference>
<dbReference type="Proteomes" id="UP001164653">
    <property type="component" value="Chromosome"/>
</dbReference>
<feature type="domain" description="ABC transporter" evidence="10">
    <location>
        <begin position="8"/>
        <end position="248"/>
    </location>
</feature>
<keyword evidence="4" id="KW-0410">Iron transport</keyword>
<comment type="subcellular location">
    <subcellularLocation>
        <location evidence="1">Cell membrane</location>
        <topology evidence="1">Peripheral membrane protein</topology>
    </subcellularLocation>
</comment>
<evidence type="ECO:0000256" key="9">
    <source>
        <dbReference type="ARBA" id="ARBA00023136"/>
    </source>
</evidence>
<keyword evidence="6 11" id="KW-0067">ATP-binding</keyword>
<keyword evidence="3" id="KW-1003">Cell membrane</keyword>
<evidence type="ECO:0000313" key="11">
    <source>
        <dbReference type="EMBL" id="WAC10499.1"/>
    </source>
</evidence>
<dbReference type="RefSeq" id="WP_244824471.1">
    <property type="nucleotide sequence ID" value="NZ_CP112998.1"/>
</dbReference>
<sequence>MSGAFPLLETRNLTIGYSTKKSTRVIAEKLNLKLWPGQLVCLLGSNGAGKSTLMRTLAGLQHVLVGEVIINQHLLSALKAGELAKKLSLVLTERIEAGNLTAKEVIELGRTPYTGWLGKLTELDQQKIQQAIVSADVIPLLNQRMHQLSDGERQKIMLARALAQDTGLILLDEPTAHLDLPNRVEMMRLLHTLARQTNKAILLSTHELDLALQAADNLWLMQPDGKLVTGVPEDLVLSGAFESAFAKTGFFFDNATGTFTIHHDPGSLNIALSGDPKMVFWTRRALQREGFRSNQHEDFQFQIVANPDNGTAVWEFSNGEFASKFTTIETLIDSVKSAINKYSTT</sequence>
<dbReference type="SMART" id="SM00382">
    <property type="entry name" value="AAA"/>
    <property type="match status" value="1"/>
</dbReference>
<evidence type="ECO:0000256" key="1">
    <source>
        <dbReference type="ARBA" id="ARBA00004202"/>
    </source>
</evidence>
<dbReference type="InterPro" id="IPR051535">
    <property type="entry name" value="Siderophore_ABC-ATPase"/>
</dbReference>
<evidence type="ECO:0000256" key="7">
    <source>
        <dbReference type="ARBA" id="ARBA00023004"/>
    </source>
</evidence>